<dbReference type="PANTHER" id="PTHR31569">
    <property type="entry name" value="SWIM-TYPE DOMAIN-CONTAINING PROTEIN"/>
    <property type="match status" value="1"/>
</dbReference>
<keyword evidence="4" id="KW-1185">Reference proteome</keyword>
<feature type="domain" description="ZSWIM1/3 RNaseH-like" evidence="2">
    <location>
        <begin position="402"/>
        <end position="467"/>
    </location>
</feature>
<proteinExistence type="predicted"/>
<dbReference type="InterPro" id="IPR052579">
    <property type="entry name" value="Zinc_finger_SWIM"/>
</dbReference>
<evidence type="ECO:0000256" key="1">
    <source>
        <dbReference type="SAM" id="MobiDB-lite"/>
    </source>
</evidence>
<protein>
    <recommendedName>
        <fullName evidence="2">ZSWIM1/3 RNaseH-like domain-containing protein</fullName>
    </recommendedName>
</protein>
<sequence length="981" mass="113787">MYGPEFINELKIPALSLTPDRIPEGVELKTIRATANVISIQSVSDRLFVRWSSWFGLLKSVAWLRRFIRYLMHKSASFVPKPWSAINLFECMDLRPGFDHALTVDPYRLCLLLEYLTVCRKQLSEYSAERFPTNFLSLINILRNIKQQSRLEQPFLIAFRTIWTAPYISDTEISIDGFSVFRADSKRGKKQVNASSLRDRNGELTSDPTVIIEVYRQHYVGLHSAPANSSHPALPRRNYDLSLADVVFTAEDINQLLHKTNPFNAFGPSKDPEGNVADSSRVFPPAFEDGLTQYMKENYVVFVRSSSNRSTNAVLRYEWVYYKCGRRPPRPTKSRGLSKFLYDRHPVNRRLTEDELGTCRALLKYETPSCEVRQFVADEFGKILTTQDIYNYRRKCRPALLSRYKLYTFLITDGMGTGRPVMYAFVESEQFAPMRRLFGLFKEMMGEQYPVRNFVMDKLAAQMRAARVVFGYKLYTFLITDGMGTGRPVMYAFVESEQFAPMRRLFGLFKEMMGEQYPVRNFVMDKLAAQMRAARVVFGFRQDLQLLRRTDPRFVSYLTARWLYITRKWAARAQSGMVHSGNVTNNRLENANGRLKDRVHHADTLEHAIQKVSRHAEWLMREFEVHTSYHCDRRQIIEGDGYVLNVVCRMTTFRQDLQLLRRTDPRFVSYLTARWLYITRKWAVHAQSGMVHFGNVTNNRLENANGRLKDWVHHADTLEHAIQRVSRHAEWLMREFEMHTSYHCDRRQIIEGDGYVLNVVCRMTTYACSLVLRHLGPRPPRLPYDSVSFRPVHKTQRALMECGAQSCDLRQFVADKFHMVLITPCIRSCRRNCQPAVLTLSQCTSNKQPRSGCTIYGYVSHSTENTCFRNRRNQPNAIAHAATEFAPMHPTPIIRPETPPMISPVRTRRRQPIRDTSLGHQVPNKSTGLTTHVRKPQAPRPYNQTTHIVTLSTPSDDNLDCQSTWNLASKKNRLHSSQYQM</sequence>
<dbReference type="Pfam" id="PF21056">
    <property type="entry name" value="ZSWIM1-3_RNaseH-like"/>
    <property type="match status" value="2"/>
</dbReference>
<organism evidence="3 4">
    <name type="scientific">Clonorchis sinensis</name>
    <name type="common">Chinese liver fluke</name>
    <dbReference type="NCBI Taxonomy" id="79923"/>
    <lineage>
        <taxon>Eukaryota</taxon>
        <taxon>Metazoa</taxon>
        <taxon>Spiralia</taxon>
        <taxon>Lophotrochozoa</taxon>
        <taxon>Platyhelminthes</taxon>
        <taxon>Trematoda</taxon>
        <taxon>Digenea</taxon>
        <taxon>Opisthorchiida</taxon>
        <taxon>Opisthorchiata</taxon>
        <taxon>Opisthorchiidae</taxon>
        <taxon>Clonorchis</taxon>
    </lineage>
</organism>
<accession>G7Y4X0</accession>
<name>G7Y4X0_CLOSI</name>
<feature type="region of interest" description="Disordered" evidence="1">
    <location>
        <begin position="911"/>
        <end position="942"/>
    </location>
</feature>
<evidence type="ECO:0000259" key="2">
    <source>
        <dbReference type="Pfam" id="PF21056"/>
    </source>
</evidence>
<dbReference type="PANTHER" id="PTHR31569:SF4">
    <property type="entry name" value="SWIM-TYPE DOMAIN-CONTAINING PROTEIN"/>
    <property type="match status" value="1"/>
</dbReference>
<evidence type="ECO:0000313" key="3">
    <source>
        <dbReference type="EMBL" id="GAA48006.1"/>
    </source>
</evidence>
<feature type="domain" description="ZSWIM1/3 RNaseH-like" evidence="2">
    <location>
        <begin position="471"/>
        <end position="536"/>
    </location>
</feature>
<dbReference type="AlphaFoldDB" id="G7Y4X0"/>
<dbReference type="Proteomes" id="UP000008909">
    <property type="component" value="Unassembled WGS sequence"/>
</dbReference>
<evidence type="ECO:0000313" key="4">
    <source>
        <dbReference type="Proteomes" id="UP000008909"/>
    </source>
</evidence>
<gene>
    <name evidence="3" type="ORF">CLF_101069</name>
</gene>
<dbReference type="EMBL" id="DF142864">
    <property type="protein sequence ID" value="GAA48006.1"/>
    <property type="molecule type" value="Genomic_DNA"/>
</dbReference>
<reference key="2">
    <citation type="submission" date="2011-10" db="EMBL/GenBank/DDBJ databases">
        <title>The genome and transcriptome sequence of Clonorchis sinensis provide insights into the carcinogenic liver fluke.</title>
        <authorList>
            <person name="Wang X."/>
            <person name="Huang Y."/>
            <person name="Chen W."/>
            <person name="Liu H."/>
            <person name="Guo L."/>
            <person name="Chen Y."/>
            <person name="Luo F."/>
            <person name="Zhou W."/>
            <person name="Sun J."/>
            <person name="Mao Q."/>
            <person name="Liang P."/>
            <person name="Zhou C."/>
            <person name="Tian Y."/>
            <person name="Men J."/>
            <person name="Lv X."/>
            <person name="Huang L."/>
            <person name="Zhou J."/>
            <person name="Hu Y."/>
            <person name="Li R."/>
            <person name="Zhang F."/>
            <person name="Lei H."/>
            <person name="Li X."/>
            <person name="Hu X."/>
            <person name="Liang C."/>
            <person name="Xu J."/>
            <person name="Wu Z."/>
            <person name="Yu X."/>
        </authorList>
    </citation>
    <scope>NUCLEOTIDE SEQUENCE</scope>
    <source>
        <strain>Henan</strain>
    </source>
</reference>
<reference evidence="3" key="1">
    <citation type="journal article" date="2011" name="Genome Biol.">
        <title>The draft genome of the carcinogenic human liver fluke Clonorchis sinensis.</title>
        <authorList>
            <person name="Wang X."/>
            <person name="Chen W."/>
            <person name="Huang Y."/>
            <person name="Sun J."/>
            <person name="Men J."/>
            <person name="Liu H."/>
            <person name="Luo F."/>
            <person name="Guo L."/>
            <person name="Lv X."/>
            <person name="Deng C."/>
            <person name="Zhou C."/>
            <person name="Fan Y."/>
            <person name="Li X."/>
            <person name="Huang L."/>
            <person name="Hu Y."/>
            <person name="Liang C."/>
            <person name="Hu X."/>
            <person name="Xu J."/>
            <person name="Yu X."/>
        </authorList>
    </citation>
    <scope>NUCLEOTIDE SEQUENCE [LARGE SCALE GENOMIC DNA]</scope>
    <source>
        <strain evidence="3">Henan</strain>
    </source>
</reference>
<dbReference type="InterPro" id="IPR048324">
    <property type="entry name" value="ZSWIM1-3_RNaseH-like"/>
</dbReference>